<protein>
    <submittedName>
        <fullName evidence="1">590_t:CDS:1</fullName>
    </submittedName>
</protein>
<evidence type="ECO:0000313" key="1">
    <source>
        <dbReference type="EMBL" id="CAG8839497.1"/>
    </source>
</evidence>
<organism evidence="1 2">
    <name type="scientific">Gigaspora margarita</name>
    <dbReference type="NCBI Taxonomy" id="4874"/>
    <lineage>
        <taxon>Eukaryota</taxon>
        <taxon>Fungi</taxon>
        <taxon>Fungi incertae sedis</taxon>
        <taxon>Mucoromycota</taxon>
        <taxon>Glomeromycotina</taxon>
        <taxon>Glomeromycetes</taxon>
        <taxon>Diversisporales</taxon>
        <taxon>Gigasporaceae</taxon>
        <taxon>Gigaspora</taxon>
    </lineage>
</organism>
<dbReference type="EMBL" id="CAJVQB010060544">
    <property type="protein sequence ID" value="CAG8839497.1"/>
    <property type="molecule type" value="Genomic_DNA"/>
</dbReference>
<gene>
    <name evidence="1" type="ORF">GMARGA_LOCUS34476</name>
</gene>
<feature type="non-terminal residue" evidence="1">
    <location>
        <position position="86"/>
    </location>
</feature>
<keyword evidence="2" id="KW-1185">Reference proteome</keyword>
<sequence>LDHKALMDLIKSAYKDNIYMQYQYGVYLESCARKIRMERHTQQCTIGAFKAYQSEEKNHKLQFMKNISKTVKTISKAVSSIELDQN</sequence>
<feature type="non-terminal residue" evidence="1">
    <location>
        <position position="1"/>
    </location>
</feature>
<reference evidence="1 2" key="1">
    <citation type="submission" date="2021-06" db="EMBL/GenBank/DDBJ databases">
        <authorList>
            <person name="Kallberg Y."/>
            <person name="Tangrot J."/>
            <person name="Rosling A."/>
        </authorList>
    </citation>
    <scope>NUCLEOTIDE SEQUENCE [LARGE SCALE GENOMIC DNA]</scope>
    <source>
        <strain evidence="1 2">120-4 pot B 10/14</strain>
    </source>
</reference>
<proteinExistence type="predicted"/>
<dbReference type="Proteomes" id="UP000789901">
    <property type="component" value="Unassembled WGS sequence"/>
</dbReference>
<accession>A0ABN7WSP7</accession>
<evidence type="ECO:0000313" key="2">
    <source>
        <dbReference type="Proteomes" id="UP000789901"/>
    </source>
</evidence>
<comment type="caution">
    <text evidence="1">The sequence shown here is derived from an EMBL/GenBank/DDBJ whole genome shotgun (WGS) entry which is preliminary data.</text>
</comment>
<name>A0ABN7WSP7_GIGMA</name>